<sequence length="92" mass="10683">MEKLLTPNDVAEILSLSPVTIKKWLWQGKLKGIKVGSVWRIRESDLKAFLKTNNDDEEKLSRDDLEAVKRGLEDIKADKKVTLEDYEQDKRL</sequence>
<feature type="domain" description="Helix-turn-helix" evidence="1">
    <location>
        <begin position="4"/>
        <end position="53"/>
    </location>
</feature>
<dbReference type="InterPro" id="IPR009061">
    <property type="entry name" value="DNA-bd_dom_put_sf"/>
</dbReference>
<evidence type="ECO:0000313" key="3">
    <source>
        <dbReference type="Proteomes" id="UP000005273"/>
    </source>
</evidence>
<protein>
    <submittedName>
        <fullName evidence="2">DNA binding domain, excisionase family</fullName>
    </submittedName>
</protein>
<dbReference type="RefSeq" id="WP_009202137.1">
    <property type="nucleotide sequence ID" value="NZ_ACJX03000004.1"/>
</dbReference>
<organism evidence="2 3">
    <name type="scientific">Acetomicrobium hydrogeniformans ATCC BAA-1850</name>
    <dbReference type="NCBI Taxonomy" id="592015"/>
    <lineage>
        <taxon>Bacteria</taxon>
        <taxon>Thermotogati</taxon>
        <taxon>Synergistota</taxon>
        <taxon>Synergistia</taxon>
        <taxon>Synergistales</taxon>
        <taxon>Acetomicrobiaceae</taxon>
        <taxon>Acetomicrobium</taxon>
    </lineage>
</organism>
<dbReference type="GO" id="GO:0003677">
    <property type="term" value="F:DNA binding"/>
    <property type="evidence" value="ECO:0007669"/>
    <property type="project" value="InterPro"/>
</dbReference>
<dbReference type="STRING" id="592015.HMPREF1705_04852"/>
<dbReference type="EMBL" id="ACJX03000004">
    <property type="protein sequence ID" value="KRT34311.1"/>
    <property type="molecule type" value="Genomic_DNA"/>
</dbReference>
<proteinExistence type="predicted"/>
<name>A0A0T5X791_9BACT</name>
<dbReference type="eggNOG" id="COG2452">
    <property type="taxonomic scope" value="Bacteria"/>
</dbReference>
<dbReference type="OrthoDB" id="33248at2"/>
<dbReference type="AlphaFoldDB" id="A0A0T5X791"/>
<gene>
    <name evidence="2" type="ORF">HMPREF1705_04852</name>
</gene>
<accession>A0A0T5X791</accession>
<dbReference type="InterPro" id="IPR041657">
    <property type="entry name" value="HTH_17"/>
</dbReference>
<reference evidence="3" key="1">
    <citation type="submission" date="2012-09" db="EMBL/GenBank/DDBJ databases">
        <authorList>
            <person name="Weinstock G."/>
            <person name="Sodergren E."/>
            <person name="Clifton S."/>
            <person name="Fulton L."/>
            <person name="Fulton B."/>
            <person name="Courtney L."/>
            <person name="Fronick C."/>
            <person name="Harrison M."/>
            <person name="Strong C."/>
            <person name="Farmer C."/>
            <person name="Delehaunty K."/>
            <person name="Markovic C."/>
            <person name="Hall O."/>
            <person name="Minx P."/>
            <person name="Tomlinson C."/>
            <person name="Mitreva M."/>
            <person name="Nelson J."/>
            <person name="Hou S."/>
            <person name="Wollam A."/>
            <person name="Pepin K.H."/>
            <person name="Johnson M."/>
            <person name="Bhonagiri V."/>
            <person name="Nash W.E."/>
            <person name="Suruliraj S."/>
            <person name="Warren W."/>
            <person name="Chinwalla A."/>
            <person name="Mardis E.R."/>
            <person name="Wilson R.K."/>
        </authorList>
    </citation>
    <scope>NUCLEOTIDE SEQUENCE [LARGE SCALE GENOMIC DNA]</scope>
    <source>
        <strain evidence="3">OS1</strain>
    </source>
</reference>
<comment type="caution">
    <text evidence="2">The sequence shown here is derived from an EMBL/GenBank/DDBJ whole genome shotgun (WGS) entry which is preliminary data.</text>
</comment>
<keyword evidence="3" id="KW-1185">Reference proteome</keyword>
<evidence type="ECO:0000313" key="2">
    <source>
        <dbReference type="EMBL" id="KRT34311.1"/>
    </source>
</evidence>
<dbReference type="Proteomes" id="UP000005273">
    <property type="component" value="Unassembled WGS sequence"/>
</dbReference>
<dbReference type="InterPro" id="IPR010093">
    <property type="entry name" value="SinI_DNA-bd"/>
</dbReference>
<dbReference type="Pfam" id="PF12728">
    <property type="entry name" value="HTH_17"/>
    <property type="match status" value="1"/>
</dbReference>
<dbReference type="NCBIfam" id="TIGR01764">
    <property type="entry name" value="excise"/>
    <property type="match status" value="1"/>
</dbReference>
<dbReference type="SUPFAM" id="SSF46955">
    <property type="entry name" value="Putative DNA-binding domain"/>
    <property type="match status" value="1"/>
</dbReference>
<evidence type="ECO:0000259" key="1">
    <source>
        <dbReference type="Pfam" id="PF12728"/>
    </source>
</evidence>